<dbReference type="InterPro" id="IPR036866">
    <property type="entry name" value="RibonucZ/Hydroxyglut_hydro"/>
</dbReference>
<evidence type="ECO:0000313" key="6">
    <source>
        <dbReference type="EMBL" id="NAY92184.1"/>
    </source>
</evidence>
<dbReference type="Pfam" id="PF00753">
    <property type="entry name" value="Lactamase_B"/>
    <property type="match status" value="1"/>
</dbReference>
<dbReference type="CDD" id="cd07720">
    <property type="entry name" value="OPHC2-like_MBL-fold"/>
    <property type="match status" value="1"/>
</dbReference>
<dbReference type="RefSeq" id="WP_166523570.1">
    <property type="nucleotide sequence ID" value="NZ_JAAABI010000002.1"/>
</dbReference>
<keyword evidence="3" id="KW-0378">Hydrolase</keyword>
<proteinExistence type="inferred from homology"/>
<comment type="similarity">
    <text evidence="1">Belongs to the metallo-beta-lactamase superfamily.</text>
</comment>
<dbReference type="SMART" id="SM00849">
    <property type="entry name" value="Lactamase_B"/>
    <property type="match status" value="1"/>
</dbReference>
<dbReference type="Gene3D" id="3.60.15.10">
    <property type="entry name" value="Ribonuclease Z/Hydroxyacylglutathione hydrolase-like"/>
    <property type="match status" value="1"/>
</dbReference>
<evidence type="ECO:0000256" key="2">
    <source>
        <dbReference type="ARBA" id="ARBA00022723"/>
    </source>
</evidence>
<evidence type="ECO:0000259" key="5">
    <source>
        <dbReference type="SMART" id="SM00849"/>
    </source>
</evidence>
<dbReference type="AlphaFoldDB" id="A0A964WY28"/>
<comment type="caution">
    <text evidence="6">The sequence shown here is derived from an EMBL/GenBank/DDBJ whole genome shotgun (WGS) entry which is preliminary data.</text>
</comment>
<dbReference type="InterPro" id="IPR051013">
    <property type="entry name" value="MBL_superfamily_lactonases"/>
</dbReference>
<evidence type="ECO:0000256" key="1">
    <source>
        <dbReference type="ARBA" id="ARBA00007749"/>
    </source>
</evidence>
<evidence type="ECO:0000256" key="4">
    <source>
        <dbReference type="ARBA" id="ARBA00022833"/>
    </source>
</evidence>
<keyword evidence="4" id="KW-0862">Zinc</keyword>
<accession>A0A964WY28</accession>
<keyword evidence="7" id="KW-1185">Reference proteome</keyword>
<sequence length="318" mass="36836">MKRRSFLKTNSMLLTALPLMSFDEFLLLKIMEESIYEFKIGRFQCTIFRDLMFKYQARDYFINADPGEVQSALKRFGITTEIIPSPYISLLIQDGNRTILVDSGIGFSDKPIVFKGNEFILKGQLGNLLERKGIRNEKITDIVLTHFHPDHIGGVFSDIGQLNYPNATFHMSQVEWDYWHSSKSLSQPPLFKFFVENNVTPLKEKDINFIVQDYQEITEGIISVDAPGHTPGQIALIFSDKNDNLLYISDAFLHPLHIENLDWRTSFDLDHELARKSRMKLLGMATEKDMHINAFHFDFPGMGRVMKENDKWNWFPGK</sequence>
<reference evidence="6" key="1">
    <citation type="submission" date="2020-01" db="EMBL/GenBank/DDBJ databases">
        <title>Muricauda ochracea sp. nov., isolated from a tidal flat of Garorim bay in Korea.</title>
        <authorList>
            <person name="Kim D."/>
            <person name="Yoo Y."/>
            <person name="Kim J.-J."/>
        </authorList>
    </citation>
    <scope>NUCLEOTIDE SEQUENCE</scope>
    <source>
        <strain evidence="6">JGD-17</strain>
    </source>
</reference>
<dbReference type="Proteomes" id="UP000667650">
    <property type="component" value="Unassembled WGS sequence"/>
</dbReference>
<protein>
    <submittedName>
        <fullName evidence="6">MBL fold metallo-hydrolase</fullName>
    </submittedName>
</protein>
<dbReference type="SUPFAM" id="SSF56281">
    <property type="entry name" value="Metallo-hydrolase/oxidoreductase"/>
    <property type="match status" value="1"/>
</dbReference>
<gene>
    <name evidence="6" type="ORF">GTQ34_09655</name>
</gene>
<keyword evidence="2" id="KW-0479">Metal-binding</keyword>
<name>A0A964WY28_9FLAO</name>
<evidence type="ECO:0000313" key="7">
    <source>
        <dbReference type="Proteomes" id="UP000667650"/>
    </source>
</evidence>
<dbReference type="GO" id="GO:0016787">
    <property type="term" value="F:hydrolase activity"/>
    <property type="evidence" value="ECO:0007669"/>
    <property type="project" value="UniProtKB-KW"/>
</dbReference>
<dbReference type="EMBL" id="JAAABI010000002">
    <property type="protein sequence ID" value="NAY92184.1"/>
    <property type="molecule type" value="Genomic_DNA"/>
</dbReference>
<organism evidence="6 7">
    <name type="scientific">Flagellimonas ochracea</name>
    <dbReference type="NCBI Taxonomy" id="2696472"/>
    <lineage>
        <taxon>Bacteria</taxon>
        <taxon>Pseudomonadati</taxon>
        <taxon>Bacteroidota</taxon>
        <taxon>Flavobacteriia</taxon>
        <taxon>Flavobacteriales</taxon>
        <taxon>Flavobacteriaceae</taxon>
        <taxon>Flagellimonas</taxon>
    </lineage>
</organism>
<dbReference type="InterPro" id="IPR001279">
    <property type="entry name" value="Metallo-B-lactamas"/>
</dbReference>
<feature type="domain" description="Metallo-beta-lactamase" evidence="5">
    <location>
        <begin position="86"/>
        <end position="296"/>
    </location>
</feature>
<dbReference type="PANTHER" id="PTHR42978">
    <property type="entry name" value="QUORUM-QUENCHING LACTONASE YTNP-RELATED-RELATED"/>
    <property type="match status" value="1"/>
</dbReference>
<evidence type="ECO:0000256" key="3">
    <source>
        <dbReference type="ARBA" id="ARBA00022801"/>
    </source>
</evidence>
<dbReference type="GO" id="GO:0046872">
    <property type="term" value="F:metal ion binding"/>
    <property type="evidence" value="ECO:0007669"/>
    <property type="project" value="UniProtKB-KW"/>
</dbReference>